<dbReference type="GO" id="GO:0009116">
    <property type="term" value="P:nucleoside metabolic process"/>
    <property type="evidence" value="ECO:0007669"/>
    <property type="project" value="InterPro"/>
</dbReference>
<name>A0A1W1WUX1_9BACT</name>
<dbReference type="Proteomes" id="UP000192602">
    <property type="component" value="Unassembled WGS sequence"/>
</dbReference>
<evidence type="ECO:0000256" key="1">
    <source>
        <dbReference type="SAM" id="Phobius"/>
    </source>
</evidence>
<accession>A0A1W1WUX1</accession>
<organism evidence="2 3">
    <name type="scientific">Nitratiruptor tergarcus DSM 16512</name>
    <dbReference type="NCBI Taxonomy" id="1069081"/>
    <lineage>
        <taxon>Bacteria</taxon>
        <taxon>Pseudomonadati</taxon>
        <taxon>Campylobacterota</taxon>
        <taxon>Epsilonproteobacteria</taxon>
        <taxon>Nautiliales</taxon>
        <taxon>Nitratiruptoraceae</taxon>
        <taxon>Nitratiruptor</taxon>
    </lineage>
</organism>
<protein>
    <recommendedName>
        <fullName evidence="4">Adenosylhomocysteine nucleosidase</fullName>
    </recommendedName>
</protein>
<keyword evidence="1" id="KW-1133">Transmembrane helix</keyword>
<keyword evidence="3" id="KW-1185">Reference proteome</keyword>
<dbReference type="InterPro" id="IPR035994">
    <property type="entry name" value="Nucleoside_phosphorylase_sf"/>
</dbReference>
<dbReference type="EMBL" id="FWWZ01000001">
    <property type="protein sequence ID" value="SMC09830.1"/>
    <property type="molecule type" value="Genomic_DNA"/>
</dbReference>
<feature type="transmembrane region" description="Helical" evidence="1">
    <location>
        <begin position="36"/>
        <end position="56"/>
    </location>
</feature>
<dbReference type="AlphaFoldDB" id="A0A1W1WUX1"/>
<keyword evidence="1" id="KW-0472">Membrane</keyword>
<sequence length="183" mass="19875">MLITTATYTEAAPIIEALQLEKVATKPFRIYAASHIQLLITGIGMLNAAIATTSLLTNNQKAVFNIGYAAADIVGILYNITKVIDGCSKSIYHLSQSNTLPNAACTTLCHPATTPHKTLVDMEASAIVRCARVYNVPVKILKIGSDRFNPKSLQKNSELISKHIDTILSQIELQLQKNIQGKV</sequence>
<evidence type="ECO:0000313" key="3">
    <source>
        <dbReference type="Proteomes" id="UP000192602"/>
    </source>
</evidence>
<dbReference type="RefSeq" id="WP_084276109.1">
    <property type="nucleotide sequence ID" value="NZ_AP026671.1"/>
</dbReference>
<proteinExistence type="predicted"/>
<dbReference type="OrthoDB" id="21362at2"/>
<gene>
    <name evidence="2" type="ORF">SAMN05660197_1652</name>
</gene>
<evidence type="ECO:0000313" key="2">
    <source>
        <dbReference type="EMBL" id="SMC09830.1"/>
    </source>
</evidence>
<evidence type="ECO:0008006" key="4">
    <source>
        <dbReference type="Google" id="ProtNLM"/>
    </source>
</evidence>
<dbReference type="Gene3D" id="3.40.50.1580">
    <property type="entry name" value="Nucleoside phosphorylase domain"/>
    <property type="match status" value="1"/>
</dbReference>
<feature type="transmembrane region" description="Helical" evidence="1">
    <location>
        <begin position="62"/>
        <end position="80"/>
    </location>
</feature>
<dbReference type="GO" id="GO:0003824">
    <property type="term" value="F:catalytic activity"/>
    <property type="evidence" value="ECO:0007669"/>
    <property type="project" value="InterPro"/>
</dbReference>
<dbReference type="STRING" id="1069081.SAMN05660197_1652"/>
<reference evidence="3" key="1">
    <citation type="submission" date="2017-04" db="EMBL/GenBank/DDBJ databases">
        <authorList>
            <person name="Varghese N."/>
            <person name="Submissions S."/>
        </authorList>
    </citation>
    <scope>NUCLEOTIDE SEQUENCE [LARGE SCALE GENOMIC DNA]</scope>
    <source>
        <strain evidence="3">DSM 16512</strain>
    </source>
</reference>
<dbReference type="SUPFAM" id="SSF53167">
    <property type="entry name" value="Purine and uridine phosphorylases"/>
    <property type="match status" value="1"/>
</dbReference>
<keyword evidence="1" id="KW-0812">Transmembrane</keyword>